<reference evidence="1 2" key="1">
    <citation type="journal article" date="2014" name="BMC Genomics">
        <title>Genome sequencing of four Aureobasidium pullulans varieties: biotechnological potential, stress tolerance, and description of new species.</title>
        <authorList>
            <person name="Gostin Ar C."/>
            <person name="Ohm R.A."/>
            <person name="Kogej T."/>
            <person name="Sonjak S."/>
            <person name="Turk M."/>
            <person name="Zajc J."/>
            <person name="Zalar P."/>
            <person name="Grube M."/>
            <person name="Sun H."/>
            <person name="Han J."/>
            <person name="Sharma A."/>
            <person name="Chiniquy J."/>
            <person name="Ngan C.Y."/>
            <person name="Lipzen A."/>
            <person name="Barry K."/>
            <person name="Grigoriev I.V."/>
            <person name="Gunde-Cimerman N."/>
        </authorList>
    </citation>
    <scope>NUCLEOTIDE SEQUENCE [LARGE SCALE GENOMIC DNA]</scope>
    <source>
        <strain evidence="1 2">EXF-2481</strain>
    </source>
</reference>
<dbReference type="STRING" id="1043005.A0A074YXB7"/>
<gene>
    <name evidence="1" type="ORF">AUEXF2481DRAFT_36137</name>
</gene>
<dbReference type="GeneID" id="25365492"/>
<feature type="non-terminal residue" evidence="1">
    <location>
        <position position="1"/>
    </location>
</feature>
<dbReference type="RefSeq" id="XP_013347433.1">
    <property type="nucleotide sequence ID" value="XM_013491979.1"/>
</dbReference>
<dbReference type="HOGENOM" id="CLU_1008908_0_0_1"/>
<evidence type="ECO:0000313" key="2">
    <source>
        <dbReference type="Proteomes" id="UP000030641"/>
    </source>
</evidence>
<dbReference type="OrthoDB" id="5385189at2759"/>
<organism evidence="1 2">
    <name type="scientific">Aureobasidium subglaciale (strain EXF-2481)</name>
    <name type="common">Aureobasidium pullulans var. subglaciale</name>
    <dbReference type="NCBI Taxonomy" id="1043005"/>
    <lineage>
        <taxon>Eukaryota</taxon>
        <taxon>Fungi</taxon>
        <taxon>Dikarya</taxon>
        <taxon>Ascomycota</taxon>
        <taxon>Pezizomycotina</taxon>
        <taxon>Dothideomycetes</taxon>
        <taxon>Dothideomycetidae</taxon>
        <taxon>Dothideales</taxon>
        <taxon>Saccotheciaceae</taxon>
        <taxon>Aureobasidium</taxon>
    </lineage>
</organism>
<dbReference type="AlphaFoldDB" id="A0A074YXB7"/>
<sequence length="316" mass="35045">MSWEIRDRYLWLGFGAFLFVAVRQISSSLHTTIKLSEVYDPDHAKAANDTQAEDAVSLEALSTLVTSPNQDISNSAISLILSRFAQDEQATSSLTIDLFSSSPATRLKAKQSLDLFDNHYTLDLYPLNDTTVSSLHDKSNPTTQLMCRAYFRAARKYRQGRLGSLVEIAVAVEESTRISQRSQRGQRYPETHFVFPQGREGEVVGRFQPAGQRVESLVGLLAEQAVATRPMVRFAAVASGETSGVASSTTSELPVLEEVEVVVVDDQPRVARARFQSSTNQEAEARRRRREVMVLHEGGGMIGTDDIIHPRTNNRS</sequence>
<proteinExistence type="predicted"/>
<name>A0A074YXB7_AURSE</name>
<dbReference type="EMBL" id="KL584751">
    <property type="protein sequence ID" value="KEQ98817.1"/>
    <property type="molecule type" value="Genomic_DNA"/>
</dbReference>
<dbReference type="OMA" id="HEGNGRI"/>
<dbReference type="InParanoid" id="A0A074YXB7"/>
<keyword evidence="2" id="KW-1185">Reference proteome</keyword>
<accession>A0A074YXB7</accession>
<evidence type="ECO:0000313" key="1">
    <source>
        <dbReference type="EMBL" id="KEQ98817.1"/>
    </source>
</evidence>
<dbReference type="Proteomes" id="UP000030641">
    <property type="component" value="Unassembled WGS sequence"/>
</dbReference>
<protein>
    <submittedName>
        <fullName evidence="1">Uncharacterized protein</fullName>
    </submittedName>
</protein>